<evidence type="ECO:0000313" key="2">
    <source>
        <dbReference type="EMBL" id="GEW68871.1"/>
    </source>
</evidence>
<keyword evidence="2" id="KW-0548">Nucleotidyltransferase</keyword>
<dbReference type="InterPro" id="IPR043502">
    <property type="entry name" value="DNA/RNA_pol_sf"/>
</dbReference>
<comment type="caution">
    <text evidence="2">The sequence shown here is derived from an EMBL/GenBank/DDBJ whole genome shotgun (WGS) entry which is preliminary data.</text>
</comment>
<sequence length="629" mass="70960">MSRLVDLDRLFDQGNGTDVLVNEQTVLLKELQDIHDRSSIDMAQKAKIRWSIEGDENSKYFHGILNKKRSQLTIRGVLVEGDWVDEPALVKDPERSIVYDEIKREVWDCGTNKSPGPGGFTFDFIRRYWKTIDKDVVKAVKEFFVSSNFPPGSNASFITLFPKMQILDGPFILNELISWCKSKKTKAMIFKVDFKKAFDSVRWDFLDDILNKFGFGTKWRGWIQGCLNSAMGSILVNGSPTSEFKFHKGLKQGNPLSPFLFILIMESLHLSFNHILNVGLFKGIQIDNSLTLSHLFYADDAVFIGKWDKSNLITIVNMLKCFFLAPGLKINIHKSKLIGIGIPHEEVISAANFIGCSTLTMPFNYLGVKVGAHSSRSSSWEEVIAKLFSRLSKWKLKTLSIGGRLTLIKSVLSSMPLYHKSIYKVPLGVLNKMESLRRNFFNGVDNKERKLFMIGWKKVLASKNKRGLGAMYGVRGSLDNPGSLSRNSPWSDIIKEAVSLSIKGINFLSYVKKKVGNGEHTCFWEDVWLDDHPLKLSFPRLYALKCDKEVSVAAILIDSSLTGSFRRNSRGGIEEEQYLLLVEKVASVILSNGKDRWTWSLASSGEFSVKSARIHIDDILLPSVGSVTR</sequence>
<protein>
    <submittedName>
        <fullName evidence="2">RNA-directed DNA polymerase, eukaryota</fullName>
    </submittedName>
</protein>
<keyword evidence="2" id="KW-0695">RNA-directed DNA polymerase</keyword>
<dbReference type="PROSITE" id="PS50878">
    <property type="entry name" value="RT_POL"/>
    <property type="match status" value="1"/>
</dbReference>
<dbReference type="AlphaFoldDB" id="A0A699GXA0"/>
<dbReference type="GO" id="GO:0003964">
    <property type="term" value="F:RNA-directed DNA polymerase activity"/>
    <property type="evidence" value="ECO:0007669"/>
    <property type="project" value="UniProtKB-KW"/>
</dbReference>
<name>A0A699GXA0_TANCI</name>
<organism evidence="2">
    <name type="scientific">Tanacetum cinerariifolium</name>
    <name type="common">Dalmatian daisy</name>
    <name type="synonym">Chrysanthemum cinerariifolium</name>
    <dbReference type="NCBI Taxonomy" id="118510"/>
    <lineage>
        <taxon>Eukaryota</taxon>
        <taxon>Viridiplantae</taxon>
        <taxon>Streptophyta</taxon>
        <taxon>Embryophyta</taxon>
        <taxon>Tracheophyta</taxon>
        <taxon>Spermatophyta</taxon>
        <taxon>Magnoliopsida</taxon>
        <taxon>eudicotyledons</taxon>
        <taxon>Gunneridae</taxon>
        <taxon>Pentapetalae</taxon>
        <taxon>asterids</taxon>
        <taxon>campanulids</taxon>
        <taxon>Asterales</taxon>
        <taxon>Asteraceae</taxon>
        <taxon>Asteroideae</taxon>
        <taxon>Anthemideae</taxon>
        <taxon>Anthemidinae</taxon>
        <taxon>Tanacetum</taxon>
    </lineage>
</organism>
<keyword evidence="2" id="KW-0808">Transferase</keyword>
<dbReference type="InterPro" id="IPR000477">
    <property type="entry name" value="RT_dom"/>
</dbReference>
<gene>
    <name evidence="2" type="ORF">Tci_240847</name>
</gene>
<dbReference type="SUPFAM" id="SSF56672">
    <property type="entry name" value="DNA/RNA polymerases"/>
    <property type="match status" value="1"/>
</dbReference>
<dbReference type="PANTHER" id="PTHR33116">
    <property type="entry name" value="REVERSE TRANSCRIPTASE ZINC-BINDING DOMAIN-CONTAINING PROTEIN-RELATED-RELATED"/>
    <property type="match status" value="1"/>
</dbReference>
<reference evidence="2" key="1">
    <citation type="journal article" date="2019" name="Sci. Rep.">
        <title>Draft genome of Tanacetum cinerariifolium, the natural source of mosquito coil.</title>
        <authorList>
            <person name="Yamashiro T."/>
            <person name="Shiraishi A."/>
            <person name="Satake H."/>
            <person name="Nakayama K."/>
        </authorList>
    </citation>
    <scope>NUCLEOTIDE SEQUENCE</scope>
</reference>
<accession>A0A699GXA0</accession>
<evidence type="ECO:0000259" key="1">
    <source>
        <dbReference type="PROSITE" id="PS50878"/>
    </source>
</evidence>
<dbReference type="EMBL" id="BKCJ010069351">
    <property type="protein sequence ID" value="GEW68871.1"/>
    <property type="molecule type" value="Genomic_DNA"/>
</dbReference>
<dbReference type="PANTHER" id="PTHR33116:SF77">
    <property type="entry name" value="RNA-DIRECTED DNA POLYMERASE"/>
    <property type="match status" value="1"/>
</dbReference>
<proteinExistence type="predicted"/>
<dbReference type="Pfam" id="PF00078">
    <property type="entry name" value="RVT_1"/>
    <property type="match status" value="1"/>
</dbReference>
<feature type="domain" description="Reverse transcriptase" evidence="1">
    <location>
        <begin position="1"/>
        <end position="370"/>
    </location>
</feature>